<dbReference type="EMBL" id="JASJQH010001239">
    <property type="protein sequence ID" value="KAK9761751.1"/>
    <property type="molecule type" value="Genomic_DNA"/>
</dbReference>
<dbReference type="PANTHER" id="PTHR43559:SF3">
    <property type="entry name" value="HYDROLASE YCAC-RELATED"/>
    <property type="match status" value="1"/>
</dbReference>
<sequence>MIGHQASLFSLVDDWQSSEFKANVLRLAEASALLDIPVMLTSGIEEVPNGPLVPQGVSSRIPSIFLAREKSILGIVVRTFKVTCRKQIVMASIVIDVCITFPALSAVQEGYEMLTVFDASGKFNQGVRDFSLAQMVQAGVQSMNLFSTVCELAGKTF</sequence>
<proteinExistence type="predicted"/>
<reference evidence="1 2" key="1">
    <citation type="submission" date="2023-04" db="EMBL/GenBank/DDBJ databases">
        <title>Genome of Basidiobolus ranarum AG-B5.</title>
        <authorList>
            <person name="Stajich J.E."/>
            <person name="Carter-House D."/>
            <person name="Gryganskyi A."/>
        </authorList>
    </citation>
    <scope>NUCLEOTIDE SEQUENCE [LARGE SCALE GENOMIC DNA]</scope>
    <source>
        <strain evidence="1 2">AG-B5</strain>
    </source>
</reference>
<comment type="caution">
    <text evidence="1">The sequence shown here is derived from an EMBL/GenBank/DDBJ whole genome shotgun (WGS) entry which is preliminary data.</text>
</comment>
<accession>A0ABR2WJT5</accession>
<dbReference type="Proteomes" id="UP001479436">
    <property type="component" value="Unassembled WGS sequence"/>
</dbReference>
<dbReference type="Gene3D" id="3.40.50.850">
    <property type="entry name" value="Isochorismatase-like"/>
    <property type="match status" value="1"/>
</dbReference>
<evidence type="ECO:0008006" key="3">
    <source>
        <dbReference type="Google" id="ProtNLM"/>
    </source>
</evidence>
<dbReference type="SUPFAM" id="SSF52499">
    <property type="entry name" value="Isochorismatase-like hydrolases"/>
    <property type="match status" value="1"/>
</dbReference>
<dbReference type="InterPro" id="IPR036380">
    <property type="entry name" value="Isochorismatase-like_sf"/>
</dbReference>
<evidence type="ECO:0000313" key="1">
    <source>
        <dbReference type="EMBL" id="KAK9761751.1"/>
    </source>
</evidence>
<dbReference type="PANTHER" id="PTHR43559">
    <property type="entry name" value="HYDROLASE YCAC-RELATED"/>
    <property type="match status" value="1"/>
</dbReference>
<gene>
    <name evidence="1" type="ORF">K7432_013122</name>
</gene>
<evidence type="ECO:0000313" key="2">
    <source>
        <dbReference type="Proteomes" id="UP001479436"/>
    </source>
</evidence>
<protein>
    <recommendedName>
        <fullName evidence="3">Isochorismatase-like domain-containing protein</fullName>
    </recommendedName>
</protein>
<organism evidence="1 2">
    <name type="scientific">Basidiobolus ranarum</name>
    <dbReference type="NCBI Taxonomy" id="34480"/>
    <lineage>
        <taxon>Eukaryota</taxon>
        <taxon>Fungi</taxon>
        <taxon>Fungi incertae sedis</taxon>
        <taxon>Zoopagomycota</taxon>
        <taxon>Entomophthoromycotina</taxon>
        <taxon>Basidiobolomycetes</taxon>
        <taxon>Basidiobolales</taxon>
        <taxon>Basidiobolaceae</taxon>
        <taxon>Basidiobolus</taxon>
    </lineage>
</organism>
<dbReference type="InterPro" id="IPR053152">
    <property type="entry name" value="Hydrolase_YcaC-like"/>
</dbReference>
<name>A0ABR2WJT5_9FUNG</name>
<keyword evidence="2" id="KW-1185">Reference proteome</keyword>